<organism evidence="1 2">
    <name type="scientific">Acinetobacter piscicola</name>
    <dbReference type="NCBI Taxonomy" id="2006115"/>
    <lineage>
        <taxon>Bacteria</taxon>
        <taxon>Pseudomonadati</taxon>
        <taxon>Pseudomonadota</taxon>
        <taxon>Gammaproteobacteria</taxon>
        <taxon>Moraxellales</taxon>
        <taxon>Moraxellaceae</taxon>
        <taxon>Acinetobacter</taxon>
    </lineage>
</organism>
<name>A0A7S7AHG7_9GAMM</name>
<evidence type="ECO:0000313" key="2">
    <source>
        <dbReference type="Proteomes" id="UP000593966"/>
    </source>
</evidence>
<dbReference type="EMBL" id="CP048659">
    <property type="protein sequence ID" value="QOW45936.1"/>
    <property type="molecule type" value="Genomic_DNA"/>
</dbReference>
<reference evidence="1 2" key="1">
    <citation type="submission" date="2020-02" db="EMBL/GenBank/DDBJ databases">
        <title>Tigecycline-resistant Acinetobacter species from pigs and migratory birds.</title>
        <authorList>
            <person name="Chen C."/>
            <person name="Sun J."/>
            <person name="Liao X.-P."/>
            <person name="Liu Y.-H."/>
        </authorList>
    </citation>
    <scope>NUCLEOTIDE SEQUENCE [LARGE SCALE GENOMIC DNA]</scope>
    <source>
        <strain evidence="1 2">YH12207_T</strain>
    </source>
</reference>
<sequence length="102" mass="12134">MSYKHNNLMAMRVRYWEDSETDTVKIEKQFLQQMLIEHGVFQAPTLEDVKYFFFSLPSIIIVKGYALGFTNGDIKNMISQYIQENKNSLMQHETLKIQYRMS</sequence>
<dbReference type="AlphaFoldDB" id="A0A7S7AHG7"/>
<protein>
    <submittedName>
        <fullName evidence="1">Uncharacterized protein</fullName>
    </submittedName>
</protein>
<keyword evidence="2" id="KW-1185">Reference proteome</keyword>
<evidence type="ECO:0000313" key="1">
    <source>
        <dbReference type="EMBL" id="QOW45936.1"/>
    </source>
</evidence>
<accession>A0A7S7AHG7</accession>
<dbReference type="RefSeq" id="WP_180045423.1">
    <property type="nucleotide sequence ID" value="NZ_CP048659.1"/>
</dbReference>
<dbReference type="Proteomes" id="UP000593966">
    <property type="component" value="Chromosome"/>
</dbReference>
<gene>
    <name evidence="1" type="ORF">G0028_08520</name>
</gene>
<proteinExistence type="predicted"/>